<organism evidence="2 3">
    <name type="scientific">Pontibacillus marinus BH030004 = DSM 16465</name>
    <dbReference type="NCBI Taxonomy" id="1385511"/>
    <lineage>
        <taxon>Bacteria</taxon>
        <taxon>Bacillati</taxon>
        <taxon>Bacillota</taxon>
        <taxon>Bacilli</taxon>
        <taxon>Bacillales</taxon>
        <taxon>Bacillaceae</taxon>
        <taxon>Pontibacillus</taxon>
    </lineage>
</organism>
<protein>
    <submittedName>
        <fullName evidence="2">Uncharacterized protein</fullName>
    </submittedName>
</protein>
<evidence type="ECO:0000313" key="2">
    <source>
        <dbReference type="EMBL" id="KGX90845.1"/>
    </source>
</evidence>
<dbReference type="EMBL" id="AVPF01000005">
    <property type="protein sequence ID" value="KGX90845.1"/>
    <property type="molecule type" value="Genomic_DNA"/>
</dbReference>
<dbReference type="AlphaFoldDB" id="A0A0A5GI91"/>
<name>A0A0A5GI91_9BACI</name>
<reference evidence="2 3" key="1">
    <citation type="submission" date="2013-08" db="EMBL/GenBank/DDBJ databases">
        <authorList>
            <person name="Huang J."/>
            <person name="Wang G."/>
        </authorList>
    </citation>
    <scope>NUCLEOTIDE SEQUENCE [LARGE SCALE GENOMIC DNA]</scope>
    <source>
        <strain evidence="2 3">BH030004</strain>
    </source>
</reference>
<sequence length="199" mass="22503">MKNKRTNSGGMLDLPHTLLRSLTIPTSTTTTDSSSNNTKPKPKDLTSLFDDLNKQSKYDTLYFLGQNEEKKTSTPTFLNEKIELPQLSDKTVKLLQNTSSQLIDRTIEKISANIAGKFVNKEGMNHMSDDKKSSTLSNMVEGILQDEGIQDSIKQIAESMKSEENQDKNHLSEDALQDVLNHPEVQRQINDLFKKMKEE</sequence>
<evidence type="ECO:0000313" key="3">
    <source>
        <dbReference type="Proteomes" id="UP000030403"/>
    </source>
</evidence>
<feature type="region of interest" description="Disordered" evidence="1">
    <location>
        <begin position="1"/>
        <end position="46"/>
    </location>
</feature>
<accession>A0A0A5GI91</accession>
<dbReference type="Proteomes" id="UP000030403">
    <property type="component" value="Unassembled WGS sequence"/>
</dbReference>
<feature type="compositionally biased region" description="Low complexity" evidence="1">
    <location>
        <begin position="17"/>
        <end position="38"/>
    </location>
</feature>
<gene>
    <name evidence="2" type="ORF">N783_18540</name>
</gene>
<comment type="caution">
    <text evidence="2">The sequence shown here is derived from an EMBL/GenBank/DDBJ whole genome shotgun (WGS) entry which is preliminary data.</text>
</comment>
<dbReference type="RefSeq" id="WP_027445516.1">
    <property type="nucleotide sequence ID" value="NZ_AULJ01000012.1"/>
</dbReference>
<proteinExistence type="predicted"/>
<evidence type="ECO:0000256" key="1">
    <source>
        <dbReference type="SAM" id="MobiDB-lite"/>
    </source>
</evidence>
<keyword evidence="3" id="KW-1185">Reference proteome</keyword>